<dbReference type="InterPro" id="IPR002505">
    <property type="entry name" value="PTA_PTB"/>
</dbReference>
<evidence type="ECO:0000313" key="7">
    <source>
        <dbReference type="Proteomes" id="UP000176204"/>
    </source>
</evidence>
<dbReference type="KEGG" id="agl:PYTT_1198"/>
<accession>A0A1H6LFZ2</accession>
<dbReference type="EMBL" id="LT629973">
    <property type="protein sequence ID" value="SEH84997.1"/>
    <property type="molecule type" value="Genomic_DNA"/>
</dbReference>
<dbReference type="STRING" id="1679444.PYTT_1198"/>
<dbReference type="RefSeq" id="WP_156850332.1">
    <property type="nucleotide sequence ID" value="NZ_LT629973.1"/>
</dbReference>
<reference evidence="7" key="1">
    <citation type="submission" date="2016-09" db="EMBL/GenBank/DDBJ databases">
        <authorList>
            <person name="Koehorst J."/>
        </authorList>
    </citation>
    <scope>NUCLEOTIDE SEQUENCE [LARGE SCALE GENOMIC DNA]</scope>
</reference>
<proteinExistence type="inferred from homology"/>
<organism evidence="6 7">
    <name type="scientific">Akkermansia glycaniphila</name>
    <dbReference type="NCBI Taxonomy" id="1679444"/>
    <lineage>
        <taxon>Bacteria</taxon>
        <taxon>Pseudomonadati</taxon>
        <taxon>Verrucomicrobiota</taxon>
        <taxon>Verrucomicrobiia</taxon>
        <taxon>Verrucomicrobiales</taxon>
        <taxon>Akkermansiaceae</taxon>
        <taxon>Akkermansia</taxon>
    </lineage>
</organism>
<protein>
    <submittedName>
        <fullName evidence="6">Phosphate acetyl/butaryl transferase</fullName>
    </submittedName>
</protein>
<evidence type="ECO:0000256" key="4">
    <source>
        <dbReference type="ARBA" id="ARBA00023315"/>
    </source>
</evidence>
<evidence type="ECO:0000313" key="6">
    <source>
        <dbReference type="EMBL" id="SEH84997.1"/>
    </source>
</evidence>
<evidence type="ECO:0000259" key="5">
    <source>
        <dbReference type="Pfam" id="PF01515"/>
    </source>
</evidence>
<keyword evidence="4" id="KW-0012">Acyltransferase</keyword>
<evidence type="ECO:0000256" key="1">
    <source>
        <dbReference type="ARBA" id="ARBA00000705"/>
    </source>
</evidence>
<dbReference type="InterPro" id="IPR012147">
    <property type="entry name" value="P_Ac_Bu_trans"/>
</dbReference>
<dbReference type="InterPro" id="IPR050500">
    <property type="entry name" value="Phos_Acetyltrans/Butyryltrans"/>
</dbReference>
<dbReference type="InterPro" id="IPR042113">
    <property type="entry name" value="P_AcTrfase_dom1"/>
</dbReference>
<dbReference type="PANTHER" id="PTHR43356:SF3">
    <property type="entry name" value="PHOSPHATE ACETYLTRANSFERASE"/>
    <property type="match status" value="1"/>
</dbReference>
<dbReference type="PIRSF" id="PIRSF000428">
    <property type="entry name" value="P_Ac_trans"/>
    <property type="match status" value="1"/>
</dbReference>
<dbReference type="SUPFAM" id="SSF53659">
    <property type="entry name" value="Isocitrate/Isopropylmalate dehydrogenase-like"/>
    <property type="match status" value="1"/>
</dbReference>
<sequence>MLEPSTNTFTEPLLENLRKHPKRLVFTGGEDARIIRVASWLVQEMAAAPILLGRRDIIRRIAEQNDIPLNFVRIIEPAKSPDVPVFCERLTRIQKIIGNDEIDVCSLVVQHIHFAAMMTLYGQADSVIAGNSLGTAAIVRAAMRYRQDFQHPQLFGINILHIPEFAERYGQSTYFTADSILTPVPTIEQLAHSAVETSKFARHLLGHTIQTSMLSASTLGSKPDLPANRVQAAVALAQAQIRQEGLNSEIAIEGEIQIDAAISHEAYSMRVKPSSIRRPSNVLIFPTLDAADITTRLLNLMGTVHSYGHILSGILFPLAMVTRLATEEQIYGTALIVGNEAIKYHHLYPEGTAPVY</sequence>
<dbReference type="Gene3D" id="3.40.50.10950">
    <property type="match status" value="1"/>
</dbReference>
<keyword evidence="3 6" id="KW-0808">Transferase</keyword>
<comment type="catalytic activity">
    <reaction evidence="1">
        <text>acetyl-CoA + phosphate = acetyl phosphate + CoA</text>
        <dbReference type="Rhea" id="RHEA:19521"/>
        <dbReference type="ChEBI" id="CHEBI:22191"/>
        <dbReference type="ChEBI" id="CHEBI:43474"/>
        <dbReference type="ChEBI" id="CHEBI:57287"/>
        <dbReference type="ChEBI" id="CHEBI:57288"/>
        <dbReference type="EC" id="2.3.1.8"/>
    </reaction>
</comment>
<feature type="domain" description="Phosphate acetyl/butaryl transferase" evidence="5">
    <location>
        <begin position="9"/>
        <end position="336"/>
    </location>
</feature>
<dbReference type="OrthoDB" id="9805787at2"/>
<dbReference type="Proteomes" id="UP000176204">
    <property type="component" value="Chromosome I"/>
</dbReference>
<gene>
    <name evidence="6" type="ORF">PYTT_1198</name>
</gene>
<dbReference type="Gene3D" id="3.40.50.10750">
    <property type="entry name" value="Isocitrate/Isopropylmalate dehydrogenase-like"/>
    <property type="match status" value="1"/>
</dbReference>
<dbReference type="InterPro" id="IPR042112">
    <property type="entry name" value="P_AcTrfase_dom2"/>
</dbReference>
<evidence type="ECO:0000256" key="3">
    <source>
        <dbReference type="ARBA" id="ARBA00022679"/>
    </source>
</evidence>
<dbReference type="PANTHER" id="PTHR43356">
    <property type="entry name" value="PHOSPHATE ACETYLTRANSFERASE"/>
    <property type="match status" value="1"/>
</dbReference>
<evidence type="ECO:0000256" key="2">
    <source>
        <dbReference type="ARBA" id="ARBA00005656"/>
    </source>
</evidence>
<dbReference type="GO" id="GO:0008959">
    <property type="term" value="F:phosphate acetyltransferase activity"/>
    <property type="evidence" value="ECO:0007669"/>
    <property type="project" value="UniProtKB-EC"/>
</dbReference>
<dbReference type="AlphaFoldDB" id="A0A1H6LFZ2"/>
<keyword evidence="7" id="KW-1185">Reference proteome</keyword>
<comment type="similarity">
    <text evidence="2">Belongs to the phosphate acetyltransferase and butyryltransferase family.</text>
</comment>
<name>A0A1H6LFZ2_9BACT</name>
<dbReference type="Pfam" id="PF01515">
    <property type="entry name" value="PTA_PTB"/>
    <property type="match status" value="1"/>
</dbReference>